<keyword evidence="1" id="KW-0472">Membrane</keyword>
<sequence>MQGAVAVGEYSVPISVILSVLGLLVGIGLIVSLALTMGLSSYRSLKATQRSRVRSDVQSELLSRAFAPEPKWDEWAPTLSKTERSVATELLAEYLRELDGSEADSLKQLGVALGIPDEARADLERGHTFVRLQALTWLIRLDDPDPYHAASYEPTTQAERAAVARLLFQTGQLDTPAAGVELLLDGATTEFSVFGQDTLYRLAREAPDAMFALAANRYEAWSDALLAQVLLVHGQLGTGIRTADVSWLTSNLEADDEGVRAAAASALGSFGWRPELRDSRFLARATADSSPRVRGAVYEMLGSWGDQEAVTILLYALVSEEDPRALVRGTNALVRRQDQIGHSGPAILGAAWEWSSEHASYDSVARGHTRATQG</sequence>
<dbReference type="RefSeq" id="WP_188978417.1">
    <property type="nucleotide sequence ID" value="NZ_BMPD01000004.1"/>
</dbReference>
<dbReference type="InterPro" id="IPR011989">
    <property type="entry name" value="ARM-like"/>
</dbReference>
<accession>A0A830ETE4</accession>
<dbReference type="Proteomes" id="UP000614221">
    <property type="component" value="Unassembled WGS sequence"/>
</dbReference>
<dbReference type="SUPFAM" id="SSF48371">
    <property type="entry name" value="ARM repeat"/>
    <property type="match status" value="1"/>
</dbReference>
<dbReference type="AlphaFoldDB" id="A0A830ETE4"/>
<organism evidence="2 3">
    <name type="scientific">Haloarcula sebkhae</name>
    <dbReference type="NCBI Taxonomy" id="932660"/>
    <lineage>
        <taxon>Archaea</taxon>
        <taxon>Methanobacteriati</taxon>
        <taxon>Methanobacteriota</taxon>
        <taxon>Stenosarchaea group</taxon>
        <taxon>Halobacteria</taxon>
        <taxon>Halobacteriales</taxon>
        <taxon>Haloarculaceae</taxon>
        <taxon>Haloarcula</taxon>
    </lineage>
</organism>
<keyword evidence="1" id="KW-1133">Transmembrane helix</keyword>
<reference evidence="2" key="1">
    <citation type="journal article" date="2014" name="Int. J. Syst. Evol. Microbiol.">
        <title>Complete genome sequence of Corynebacterium casei LMG S-19264T (=DSM 44701T), isolated from a smear-ripened cheese.</title>
        <authorList>
            <consortium name="US DOE Joint Genome Institute (JGI-PGF)"/>
            <person name="Walter F."/>
            <person name="Albersmeier A."/>
            <person name="Kalinowski J."/>
            <person name="Ruckert C."/>
        </authorList>
    </citation>
    <scope>NUCLEOTIDE SEQUENCE</scope>
    <source>
        <strain evidence="2">JCM 19018</strain>
    </source>
</reference>
<dbReference type="Gene3D" id="1.25.10.10">
    <property type="entry name" value="Leucine-rich Repeat Variant"/>
    <property type="match status" value="1"/>
</dbReference>
<comment type="caution">
    <text evidence="2">The sequence shown here is derived from an EMBL/GenBank/DDBJ whole genome shotgun (WGS) entry which is preliminary data.</text>
</comment>
<dbReference type="EMBL" id="BMPD01000004">
    <property type="protein sequence ID" value="GGK72007.1"/>
    <property type="molecule type" value="Genomic_DNA"/>
</dbReference>
<evidence type="ECO:0000256" key="1">
    <source>
        <dbReference type="SAM" id="Phobius"/>
    </source>
</evidence>
<proteinExistence type="predicted"/>
<evidence type="ECO:0008006" key="4">
    <source>
        <dbReference type="Google" id="ProtNLM"/>
    </source>
</evidence>
<protein>
    <recommendedName>
        <fullName evidence="4">HEAT repeat domain-containing protein</fullName>
    </recommendedName>
</protein>
<feature type="transmembrane region" description="Helical" evidence="1">
    <location>
        <begin position="12"/>
        <end position="42"/>
    </location>
</feature>
<dbReference type="InterPro" id="IPR016024">
    <property type="entry name" value="ARM-type_fold"/>
</dbReference>
<name>A0A830ETE4_9EURY</name>
<gene>
    <name evidence="2" type="ORF">GCM10009067_25420</name>
</gene>
<keyword evidence="1" id="KW-0812">Transmembrane</keyword>
<dbReference type="OrthoDB" id="169654at2157"/>
<reference evidence="2" key="2">
    <citation type="submission" date="2020-09" db="EMBL/GenBank/DDBJ databases">
        <authorList>
            <person name="Sun Q."/>
            <person name="Ohkuma M."/>
        </authorList>
    </citation>
    <scope>NUCLEOTIDE SEQUENCE</scope>
    <source>
        <strain evidence="2">JCM 19018</strain>
    </source>
</reference>
<evidence type="ECO:0000313" key="2">
    <source>
        <dbReference type="EMBL" id="GGK72007.1"/>
    </source>
</evidence>
<evidence type="ECO:0000313" key="3">
    <source>
        <dbReference type="Proteomes" id="UP000614221"/>
    </source>
</evidence>